<reference evidence="2" key="1">
    <citation type="journal article" date="2020" name="mSystems">
        <title>Genome- and Community-Level Interaction Insights into Carbon Utilization and Element Cycling Functions of Hydrothermarchaeota in Hydrothermal Sediment.</title>
        <authorList>
            <person name="Zhou Z."/>
            <person name="Liu Y."/>
            <person name="Xu W."/>
            <person name="Pan J."/>
            <person name="Luo Z.H."/>
            <person name="Li M."/>
        </authorList>
    </citation>
    <scope>NUCLEOTIDE SEQUENCE [LARGE SCALE GENOMIC DNA]</scope>
    <source>
        <strain evidence="2">SpSt-732</strain>
    </source>
</reference>
<evidence type="ECO:0000259" key="1">
    <source>
        <dbReference type="Pfam" id="PF13439"/>
    </source>
</evidence>
<comment type="caution">
    <text evidence="2">The sequence shown here is derived from an EMBL/GenBank/DDBJ whole genome shotgun (WGS) entry which is preliminary data.</text>
</comment>
<sequence>MTYRRLRVIPPYVDRFVKAKAMRKADIVHLNSLSIELAKKAKTFGKPVIAVLHTAPFPEEVYNSIDDYIDVYVAPSNFTRQSEEAKIGSNKIVVIHHGVDMELFNPRIPKEEARRRFGIPLNAKVILWIDRISLEKDLETFIRSRGVHP</sequence>
<dbReference type="SUPFAM" id="SSF53756">
    <property type="entry name" value="UDP-Glycosyltransferase/glycogen phosphorylase"/>
    <property type="match status" value="1"/>
</dbReference>
<dbReference type="Pfam" id="PF13439">
    <property type="entry name" value="Glyco_transf_4"/>
    <property type="match status" value="1"/>
</dbReference>
<protein>
    <recommendedName>
        <fullName evidence="1">Glycosyltransferase subfamily 4-like N-terminal domain-containing protein</fullName>
    </recommendedName>
</protein>
<dbReference type="GO" id="GO:0016757">
    <property type="term" value="F:glycosyltransferase activity"/>
    <property type="evidence" value="ECO:0007669"/>
    <property type="project" value="TreeGrafter"/>
</dbReference>
<dbReference type="Gene3D" id="3.40.50.2000">
    <property type="entry name" value="Glycogen Phosphorylase B"/>
    <property type="match status" value="2"/>
</dbReference>
<evidence type="ECO:0000313" key="2">
    <source>
        <dbReference type="EMBL" id="HGI87867.1"/>
    </source>
</evidence>
<dbReference type="InterPro" id="IPR050194">
    <property type="entry name" value="Glycosyltransferase_grp1"/>
</dbReference>
<accession>A0A7C4FHN6</accession>
<dbReference type="InterPro" id="IPR028098">
    <property type="entry name" value="Glyco_trans_4-like_N"/>
</dbReference>
<dbReference type="PANTHER" id="PTHR45947:SF3">
    <property type="entry name" value="SULFOQUINOVOSYL TRANSFERASE SQD2"/>
    <property type="match status" value="1"/>
</dbReference>
<organism evidence="2">
    <name type="scientific">Ignisphaera aggregans</name>
    <dbReference type="NCBI Taxonomy" id="334771"/>
    <lineage>
        <taxon>Archaea</taxon>
        <taxon>Thermoproteota</taxon>
        <taxon>Thermoprotei</taxon>
        <taxon>Desulfurococcales</taxon>
        <taxon>Desulfurococcaceae</taxon>
        <taxon>Ignisphaera</taxon>
    </lineage>
</organism>
<dbReference type="EMBL" id="DTFF01000048">
    <property type="protein sequence ID" value="HGI87867.1"/>
    <property type="molecule type" value="Genomic_DNA"/>
</dbReference>
<gene>
    <name evidence="2" type="ORF">ENV14_05730</name>
</gene>
<feature type="domain" description="Glycosyltransferase subfamily 4-like N-terminal" evidence="1">
    <location>
        <begin position="3"/>
        <end position="102"/>
    </location>
</feature>
<dbReference type="PANTHER" id="PTHR45947">
    <property type="entry name" value="SULFOQUINOVOSYL TRANSFERASE SQD2"/>
    <property type="match status" value="1"/>
</dbReference>
<proteinExistence type="predicted"/>
<name>A0A7C4FHN6_9CREN</name>
<dbReference type="AlphaFoldDB" id="A0A7C4FHN6"/>